<dbReference type="AlphaFoldDB" id="A0A109IPU4"/>
<dbReference type="OrthoDB" id="3264463at2"/>
<evidence type="ECO:0000313" key="2">
    <source>
        <dbReference type="Proteomes" id="UP000198226"/>
    </source>
</evidence>
<dbReference type="EMBL" id="LT607752">
    <property type="protein sequence ID" value="SCG73596.1"/>
    <property type="molecule type" value="Genomic_DNA"/>
</dbReference>
<dbReference type="InterPro" id="IPR025447">
    <property type="entry name" value="DUF4192"/>
</dbReference>
<proteinExistence type="predicted"/>
<keyword evidence="2" id="KW-1185">Reference proteome</keyword>
<name>A0A109IPU4_9ACTN</name>
<dbReference type="RefSeq" id="WP_067301184.1">
    <property type="nucleotide sequence ID" value="NZ_LRMV01000003.1"/>
</dbReference>
<protein>
    <submittedName>
        <fullName evidence="1">Uncharacterized protein</fullName>
    </submittedName>
</protein>
<accession>A0A109IPU4</accession>
<sequence>MNATDRPRLTVRSPADLIAAVPYLLGFHPVDSIVVVAMRGRRIVFAARADLPEPGTDPLLPAGHLGDVIARQHADAATVVGFGPPERVTPTLDAVRSALADLGLPVLDALRVTGRRYWSYLCEAPDCCPPDGTPYDPDASQVAAAAVYAGQVALPDRAALTAQVAPAEGIDGAALRLAGDRAERRLLELLEAAPADDEFGERTIRRAGVAAVRRSQRRHRHGERLTDDEVAWLTLLLTHLPVRDHAWEHTDGREEDIALWGEVLRRAEDEVVPAPACLLAFAAWRAGQGALAAVALERALTLRPDYTLALILDDLLRRGVPPSDLDGWPTVTDPRVLRRRRRRPRRPR</sequence>
<evidence type="ECO:0000313" key="1">
    <source>
        <dbReference type="EMBL" id="SCG73596.1"/>
    </source>
</evidence>
<organism evidence="1 2">
    <name type="scientific">Micromonospora rifamycinica</name>
    <dbReference type="NCBI Taxonomy" id="291594"/>
    <lineage>
        <taxon>Bacteria</taxon>
        <taxon>Bacillati</taxon>
        <taxon>Actinomycetota</taxon>
        <taxon>Actinomycetes</taxon>
        <taxon>Micromonosporales</taxon>
        <taxon>Micromonosporaceae</taxon>
        <taxon>Micromonospora</taxon>
    </lineage>
</organism>
<gene>
    <name evidence="1" type="ORF">GA0070623_3802</name>
</gene>
<reference evidence="2" key="1">
    <citation type="submission" date="2016-06" db="EMBL/GenBank/DDBJ databases">
        <authorList>
            <person name="Varghese N."/>
            <person name="Submissions Spin"/>
        </authorList>
    </citation>
    <scope>NUCLEOTIDE SEQUENCE [LARGE SCALE GENOMIC DNA]</scope>
    <source>
        <strain evidence="2">DSM 44983</strain>
    </source>
</reference>
<dbReference type="Proteomes" id="UP000198226">
    <property type="component" value="Chromosome I"/>
</dbReference>
<dbReference type="Pfam" id="PF13830">
    <property type="entry name" value="DUF4192"/>
    <property type="match status" value="1"/>
</dbReference>